<dbReference type="AlphaFoldDB" id="A0A2M6T1B8"/>
<evidence type="ECO:0000256" key="1">
    <source>
        <dbReference type="SAM" id="Coils"/>
    </source>
</evidence>
<proteinExistence type="predicted"/>
<evidence type="ECO:0000256" key="3">
    <source>
        <dbReference type="SAM" id="Phobius"/>
    </source>
</evidence>
<protein>
    <submittedName>
        <fullName evidence="4">Uncharacterized protein</fullName>
    </submittedName>
</protein>
<dbReference type="EMBL" id="PEYE01000010">
    <property type="protein sequence ID" value="PIS39038.1"/>
    <property type="molecule type" value="Genomic_DNA"/>
</dbReference>
<keyword evidence="3" id="KW-0812">Transmembrane</keyword>
<dbReference type="SUPFAM" id="SSF63825">
    <property type="entry name" value="YWTD domain"/>
    <property type="match status" value="1"/>
</dbReference>
<dbReference type="Proteomes" id="UP000229390">
    <property type="component" value="Unassembled WGS sequence"/>
</dbReference>
<feature type="coiled-coil region" evidence="1">
    <location>
        <begin position="409"/>
        <end position="462"/>
    </location>
</feature>
<name>A0A2M6T1B8_9BACT</name>
<organism evidence="4 5">
    <name type="scientific">Candidatus Nealsonbacteria bacterium CG08_land_8_20_14_0_20_43_11</name>
    <dbReference type="NCBI Taxonomy" id="1974706"/>
    <lineage>
        <taxon>Bacteria</taxon>
        <taxon>Candidatus Nealsoniibacteriota</taxon>
    </lineage>
</organism>
<keyword evidence="3" id="KW-1133">Transmembrane helix</keyword>
<evidence type="ECO:0000256" key="2">
    <source>
        <dbReference type="SAM" id="MobiDB-lite"/>
    </source>
</evidence>
<accession>A0A2M6T1B8</accession>
<reference evidence="5" key="1">
    <citation type="submission" date="2017-09" db="EMBL/GenBank/DDBJ databases">
        <title>Depth-based differentiation of microbial function through sediment-hosted aquifers and enrichment of novel symbionts in the deep terrestrial subsurface.</title>
        <authorList>
            <person name="Probst A.J."/>
            <person name="Ladd B."/>
            <person name="Jarett J.K."/>
            <person name="Geller-Mcgrath D.E."/>
            <person name="Sieber C.M.K."/>
            <person name="Emerson J.B."/>
            <person name="Anantharaman K."/>
            <person name="Thomas B.C."/>
            <person name="Malmstrom R."/>
            <person name="Stieglmeier M."/>
            <person name="Klingl A."/>
            <person name="Woyke T."/>
            <person name="Ryan C.M."/>
            <person name="Banfield J.F."/>
        </authorList>
    </citation>
    <scope>NUCLEOTIDE SEQUENCE [LARGE SCALE GENOMIC DNA]</scope>
</reference>
<comment type="caution">
    <text evidence="4">The sequence shown here is derived from an EMBL/GenBank/DDBJ whole genome shotgun (WGS) entry which is preliminary data.</text>
</comment>
<sequence>MLLWQKNLTINKYFLCFVGKKMRIFELHFNQPPKRKSVAPGFSRRFEPEKVFDSFCYEPTNVYEKRMGALCLVGELTNALPEDNRLLETLAQVIKGKYYVFPLKSSEQSLKESLKRANEFLSGEVRKDNVNWLGNLNFAVLAIKKLDLVFTKVGEIKVLLLRGGRVTDISKNLELGEIEPYPLKVFTNLVSGNLAEGDLLLVLTKEAYELFIRSNRPIPSKPESPIRLKNHSTEAPRQTILEEISQLIPFEEKKLKDFLRNKEKLFSEISGICLLVDFSKAEEPEEQKVFNFAKEKEKFSFKTAFAPLIKALIKITSKLKPAPGQKKKPEAGPAVPPKKNKAPFSLPSFPKITLPRFPGFKSPRLKLPTVQLSSFKSLINEKNGPKAKKNLLLFGVLFLLLLTGFLFFKDEEKRQYRSQEIILNSARQKLDEAKNFLSINNEEQAAILLEEALREINSFSEEDWPLKSESIKLKNEIEDNLGIINKLEKIASPELFLEFNSKEFLPQKMVVAEAGLYLFSPISRDLVWLNPITEEQKKYVLPADYNANGVNLSANLGTSLGLFLKPDVLVLLKNGEFSEPILLKNPYGNFSFTSFASFQTNLYFFEENKNEIIKYPYLGQQKWGNPEIWLSSEFGQRTRPGASSLTVDGIVWVLNQDNSISQYRLGKLQQDITVELFPVPKKLYKVLVSPNNPYLYLLEPMQKRIIILEKSGQLVKQFQSEQFDNLKDFAVSWDGRTIWLLNGTKIYKVSF</sequence>
<feature type="transmembrane region" description="Helical" evidence="3">
    <location>
        <begin position="391"/>
        <end position="408"/>
    </location>
</feature>
<evidence type="ECO:0000313" key="4">
    <source>
        <dbReference type="EMBL" id="PIS39038.1"/>
    </source>
</evidence>
<evidence type="ECO:0000313" key="5">
    <source>
        <dbReference type="Proteomes" id="UP000229390"/>
    </source>
</evidence>
<gene>
    <name evidence="4" type="ORF">COT34_00530</name>
</gene>
<feature type="region of interest" description="Disordered" evidence="2">
    <location>
        <begin position="321"/>
        <end position="343"/>
    </location>
</feature>
<keyword evidence="1" id="KW-0175">Coiled coil</keyword>
<keyword evidence="3" id="KW-0472">Membrane</keyword>